<dbReference type="AlphaFoldDB" id="A0A2A2EPE2"/>
<comment type="caution">
    <text evidence="1">The sequence shown here is derived from an EMBL/GenBank/DDBJ whole genome shotgun (WGS) entry which is preliminary data.</text>
</comment>
<gene>
    <name evidence="1" type="ORF">CK498_22735</name>
</gene>
<evidence type="ECO:0000313" key="2">
    <source>
        <dbReference type="Proteomes" id="UP000217771"/>
    </source>
</evidence>
<organism evidence="1 2">
    <name type="scientific">Halomonas salipaludis</name>
    <dbReference type="NCBI Taxonomy" id="2032625"/>
    <lineage>
        <taxon>Bacteria</taxon>
        <taxon>Pseudomonadati</taxon>
        <taxon>Pseudomonadota</taxon>
        <taxon>Gammaproteobacteria</taxon>
        <taxon>Oceanospirillales</taxon>
        <taxon>Halomonadaceae</taxon>
        <taxon>Halomonas</taxon>
    </lineage>
</organism>
<protein>
    <recommendedName>
        <fullName evidence="3">DNA-binding protein</fullName>
    </recommendedName>
</protein>
<sequence>MPTKKQPPGDILANALARYCDGFDPALIELPETAVFPGLIPAQPSTARKSRITGSLLGRPAPPFVKRGRMVRYRLKDVLDWLADGDVYANTAVASLAKGGPCHV</sequence>
<dbReference type="EMBL" id="NSKB01000011">
    <property type="protein sequence ID" value="PAU74364.1"/>
    <property type="molecule type" value="Genomic_DNA"/>
</dbReference>
<name>A0A2A2EPE2_9GAMM</name>
<dbReference type="OrthoDB" id="8537306at2"/>
<evidence type="ECO:0008006" key="3">
    <source>
        <dbReference type="Google" id="ProtNLM"/>
    </source>
</evidence>
<dbReference type="Proteomes" id="UP000217771">
    <property type="component" value="Unassembled WGS sequence"/>
</dbReference>
<proteinExistence type="predicted"/>
<reference evidence="1 2" key="1">
    <citation type="submission" date="2017-08" db="EMBL/GenBank/DDBJ databases">
        <title>Halomonas alkalisoli sp. nov., isolated from saline alkaline soil.</title>
        <authorList>
            <person name="Wang D."/>
            <person name="Zhang G."/>
        </authorList>
    </citation>
    <scope>NUCLEOTIDE SEQUENCE [LARGE SCALE GENOMIC DNA]</scope>
    <source>
        <strain evidence="1 2">WRN001</strain>
    </source>
</reference>
<evidence type="ECO:0000313" key="1">
    <source>
        <dbReference type="EMBL" id="PAU74364.1"/>
    </source>
</evidence>
<accession>A0A2A2EPE2</accession>
<dbReference type="RefSeq" id="WP_095623150.1">
    <property type="nucleotide sequence ID" value="NZ_NSKB01000011.1"/>
</dbReference>
<keyword evidence="2" id="KW-1185">Reference proteome</keyword>